<reference evidence="2" key="2">
    <citation type="submission" date="2021-04" db="EMBL/GenBank/DDBJ databases">
        <authorList>
            <person name="Gilroy R."/>
        </authorList>
    </citation>
    <scope>NUCLEOTIDE SEQUENCE</scope>
    <source>
        <strain evidence="2">CHK193-4272</strain>
    </source>
</reference>
<dbReference type="Pfam" id="PF00905">
    <property type="entry name" value="Transpeptidase"/>
    <property type="match status" value="1"/>
</dbReference>
<dbReference type="GO" id="GO:0071555">
    <property type="term" value="P:cell wall organization"/>
    <property type="evidence" value="ECO:0007669"/>
    <property type="project" value="TreeGrafter"/>
</dbReference>
<protein>
    <submittedName>
        <fullName evidence="2">Penicillin-binding protein</fullName>
    </submittedName>
</protein>
<evidence type="ECO:0000259" key="1">
    <source>
        <dbReference type="Pfam" id="PF00905"/>
    </source>
</evidence>
<dbReference type="InterPro" id="IPR001460">
    <property type="entry name" value="PCN-bd_Tpept"/>
</dbReference>
<dbReference type="PANTHER" id="PTHR30627">
    <property type="entry name" value="PEPTIDOGLYCAN D,D-TRANSPEPTIDASE"/>
    <property type="match status" value="1"/>
</dbReference>
<gene>
    <name evidence="2" type="ORF">H9746_03755</name>
</gene>
<dbReference type="Gene3D" id="3.90.1310.10">
    <property type="entry name" value="Penicillin-binding protein 2a (Domain 2)"/>
    <property type="match status" value="1"/>
</dbReference>
<organism evidence="2 3">
    <name type="scientific">Candidatus Butyricicoccus avistercoris</name>
    <dbReference type="NCBI Taxonomy" id="2838518"/>
    <lineage>
        <taxon>Bacteria</taxon>
        <taxon>Bacillati</taxon>
        <taxon>Bacillota</taxon>
        <taxon>Clostridia</taxon>
        <taxon>Eubacteriales</taxon>
        <taxon>Butyricicoccaceae</taxon>
        <taxon>Butyricicoccus</taxon>
    </lineage>
</organism>
<dbReference type="GO" id="GO:0071972">
    <property type="term" value="F:peptidoglycan L,D-transpeptidase activity"/>
    <property type="evidence" value="ECO:0007669"/>
    <property type="project" value="TreeGrafter"/>
</dbReference>
<evidence type="ECO:0000313" key="3">
    <source>
        <dbReference type="Proteomes" id="UP000886808"/>
    </source>
</evidence>
<dbReference type="InterPro" id="IPR050515">
    <property type="entry name" value="Beta-lactam/transpept"/>
</dbReference>
<dbReference type="Gene3D" id="3.40.710.10">
    <property type="entry name" value="DD-peptidase/beta-lactamase superfamily"/>
    <property type="match status" value="1"/>
</dbReference>
<dbReference type="AlphaFoldDB" id="A0A9D1THG0"/>
<dbReference type="InterPro" id="IPR012338">
    <property type="entry name" value="Beta-lactam/transpept-like"/>
</dbReference>
<dbReference type="Proteomes" id="UP000886808">
    <property type="component" value="Unassembled WGS sequence"/>
</dbReference>
<dbReference type="GO" id="GO:0005886">
    <property type="term" value="C:plasma membrane"/>
    <property type="evidence" value="ECO:0007669"/>
    <property type="project" value="TreeGrafter"/>
</dbReference>
<sequence>MRKIERRAMICLILAFALFVGICTFGYRFVRYGSDWASFPANKHLYSSTGTIKDRDGDILSSVDSSGRHYYDDETVRKATLHAVGDKAGSIGTGAIHAFSDKLSGYNILTGSKTPFSTEKTLTLTIDAAFNVVAYNALGGQKGTVGVYDYTTGEILCMVSTPTYDPENVPENMDSEQYDGAYLNRFLSSAIVPGSIFKIVTLNAAIENIPDIYDRTFKCTGSTTVGGIEITCPHAHGTLDIQSAFANSCNGVFGKLAAEMGGDTMQKYVDAAGLTSSISVDGINTAKGTFSFVGEDAGQVAWSGVGQGKDALNPCSMMTYMGAIASGGSAAVPKLIKSVDGTIIPNLSTDKKTGNLVNSDTAEQIHKMMRNNVEQTYGASRFPDGTCAKSGTAEVGGGLSPNAWFAGFIDDPTHPYAFIVLVENGGGGSSVAGEVASKVLNAIVDKM</sequence>
<evidence type="ECO:0000313" key="2">
    <source>
        <dbReference type="EMBL" id="HIV61949.1"/>
    </source>
</evidence>
<dbReference type="PANTHER" id="PTHR30627:SF24">
    <property type="entry name" value="PENICILLIN-BINDING PROTEIN 4B"/>
    <property type="match status" value="1"/>
</dbReference>
<comment type="caution">
    <text evidence="2">The sequence shown here is derived from an EMBL/GenBank/DDBJ whole genome shotgun (WGS) entry which is preliminary data.</text>
</comment>
<dbReference type="EMBL" id="DXIE01000026">
    <property type="protein sequence ID" value="HIV61949.1"/>
    <property type="molecule type" value="Genomic_DNA"/>
</dbReference>
<proteinExistence type="predicted"/>
<reference evidence="2" key="1">
    <citation type="journal article" date="2021" name="PeerJ">
        <title>Extensive microbial diversity within the chicken gut microbiome revealed by metagenomics and culture.</title>
        <authorList>
            <person name="Gilroy R."/>
            <person name="Ravi A."/>
            <person name="Getino M."/>
            <person name="Pursley I."/>
            <person name="Horton D.L."/>
            <person name="Alikhan N.F."/>
            <person name="Baker D."/>
            <person name="Gharbi K."/>
            <person name="Hall N."/>
            <person name="Watson M."/>
            <person name="Adriaenssens E.M."/>
            <person name="Foster-Nyarko E."/>
            <person name="Jarju S."/>
            <person name="Secka A."/>
            <person name="Antonio M."/>
            <person name="Oren A."/>
            <person name="Chaudhuri R.R."/>
            <person name="La Ragione R."/>
            <person name="Hildebrand F."/>
            <person name="Pallen M.J."/>
        </authorList>
    </citation>
    <scope>NUCLEOTIDE SEQUENCE</scope>
    <source>
        <strain evidence="2">CHK193-4272</strain>
    </source>
</reference>
<name>A0A9D1THG0_9FIRM</name>
<accession>A0A9D1THG0</accession>
<dbReference type="GO" id="GO:0008658">
    <property type="term" value="F:penicillin binding"/>
    <property type="evidence" value="ECO:0007669"/>
    <property type="project" value="InterPro"/>
</dbReference>
<dbReference type="SUPFAM" id="SSF56601">
    <property type="entry name" value="beta-lactamase/transpeptidase-like"/>
    <property type="match status" value="1"/>
</dbReference>
<feature type="domain" description="Penicillin-binding protein transpeptidase" evidence="1">
    <location>
        <begin position="143"/>
        <end position="440"/>
    </location>
</feature>